<dbReference type="AlphaFoldDB" id="Q01NU1"/>
<name>Q01NU1_SOLUE</name>
<organism evidence="1">
    <name type="scientific">Solibacter usitatus (strain Ellin6076)</name>
    <dbReference type="NCBI Taxonomy" id="234267"/>
    <lineage>
        <taxon>Bacteria</taxon>
        <taxon>Pseudomonadati</taxon>
        <taxon>Acidobacteriota</taxon>
        <taxon>Terriglobia</taxon>
        <taxon>Bryobacterales</taxon>
        <taxon>Solibacteraceae</taxon>
        <taxon>Candidatus Solibacter</taxon>
    </lineage>
</organism>
<dbReference type="InterPro" id="IPR045584">
    <property type="entry name" value="Pilin-like"/>
</dbReference>
<dbReference type="EMBL" id="CP000473">
    <property type="protein sequence ID" value="ABJ88679.1"/>
    <property type="molecule type" value="Genomic_DNA"/>
</dbReference>
<accession>Q01NU1</accession>
<gene>
    <name evidence="1" type="ordered locus">Acid_7781</name>
</gene>
<proteinExistence type="predicted"/>
<dbReference type="InParanoid" id="Q01NU1"/>
<protein>
    <recommendedName>
        <fullName evidence="2">General secretion pathway GspH domain-containing protein</fullName>
    </recommendedName>
</protein>
<dbReference type="KEGG" id="sus:Acid_7781"/>
<sequence length="148" mass="15815" precursor="true">MVVVLAIVGLIAGISYPAISAGLESVRMISATDGVATFLNSAVNRAERKQQAIELVIQPKEGVLLLYSNEPGFKKQYHLPDGVAIEAVHPVDGSGDPQDPRRFLFLPGATVPGIGIQLGNTHDAHRIVRLDPMTGFPRVESVNPQVAQ</sequence>
<dbReference type="SUPFAM" id="SSF54523">
    <property type="entry name" value="Pili subunits"/>
    <property type="match status" value="1"/>
</dbReference>
<evidence type="ECO:0000313" key="1">
    <source>
        <dbReference type="EMBL" id="ABJ88679.1"/>
    </source>
</evidence>
<dbReference type="HOGENOM" id="CLU_1757634_0_0_0"/>
<evidence type="ECO:0008006" key="2">
    <source>
        <dbReference type="Google" id="ProtNLM"/>
    </source>
</evidence>
<dbReference type="STRING" id="234267.Acid_7781"/>
<reference evidence="1" key="1">
    <citation type="submission" date="2006-10" db="EMBL/GenBank/DDBJ databases">
        <title>Complete sequence of Solibacter usitatus Ellin6076.</title>
        <authorList>
            <consortium name="US DOE Joint Genome Institute"/>
            <person name="Copeland A."/>
            <person name="Lucas S."/>
            <person name="Lapidus A."/>
            <person name="Barry K."/>
            <person name="Detter J.C."/>
            <person name="Glavina del Rio T."/>
            <person name="Hammon N."/>
            <person name="Israni S."/>
            <person name="Dalin E."/>
            <person name="Tice H."/>
            <person name="Pitluck S."/>
            <person name="Thompson L.S."/>
            <person name="Brettin T."/>
            <person name="Bruce D."/>
            <person name="Han C."/>
            <person name="Tapia R."/>
            <person name="Gilna P."/>
            <person name="Schmutz J."/>
            <person name="Larimer F."/>
            <person name="Land M."/>
            <person name="Hauser L."/>
            <person name="Kyrpides N."/>
            <person name="Mikhailova N."/>
            <person name="Janssen P.H."/>
            <person name="Kuske C.R."/>
            <person name="Richardson P."/>
        </authorList>
    </citation>
    <scope>NUCLEOTIDE SEQUENCE</scope>
    <source>
        <strain evidence="1">Ellin6076</strain>
    </source>
</reference>